<dbReference type="Pfam" id="PF03547">
    <property type="entry name" value="Mem_trans"/>
    <property type="match status" value="2"/>
</dbReference>
<dbReference type="InterPro" id="IPR038770">
    <property type="entry name" value="Na+/solute_symporter_sf"/>
</dbReference>
<dbReference type="HOGENOM" id="CLU_056175_4_0_9"/>
<evidence type="ECO:0000256" key="8">
    <source>
        <dbReference type="SAM" id="Phobius"/>
    </source>
</evidence>
<keyword evidence="7 8" id="KW-0472">Membrane</keyword>
<keyword evidence="3" id="KW-0813">Transport</keyword>
<evidence type="ECO:0000313" key="9">
    <source>
        <dbReference type="EMBL" id="AIC94991.1"/>
    </source>
</evidence>
<dbReference type="PANTHER" id="PTHR36838:SF1">
    <property type="entry name" value="SLR1864 PROTEIN"/>
    <property type="match status" value="1"/>
</dbReference>
<feature type="transmembrane region" description="Helical" evidence="8">
    <location>
        <begin position="92"/>
        <end position="115"/>
    </location>
</feature>
<name>A0A060LUR5_9BACI</name>
<dbReference type="RefSeq" id="WP_038481183.1">
    <property type="nucleotide sequence ID" value="NZ_CP003923.1"/>
</dbReference>
<keyword evidence="10" id="KW-1185">Reference proteome</keyword>
<dbReference type="PATRIC" id="fig|1246626.3.peg.2414"/>
<evidence type="ECO:0000256" key="3">
    <source>
        <dbReference type="ARBA" id="ARBA00022448"/>
    </source>
</evidence>
<keyword evidence="4" id="KW-1003">Cell membrane</keyword>
<dbReference type="InterPro" id="IPR004776">
    <property type="entry name" value="Mem_transp_PIN-like"/>
</dbReference>
<proteinExistence type="inferred from homology"/>
<evidence type="ECO:0000256" key="2">
    <source>
        <dbReference type="ARBA" id="ARBA00010145"/>
    </source>
</evidence>
<dbReference type="PANTHER" id="PTHR36838">
    <property type="entry name" value="AUXIN EFFLUX CARRIER FAMILY PROTEIN"/>
    <property type="match status" value="1"/>
</dbReference>
<feature type="transmembrane region" description="Helical" evidence="8">
    <location>
        <begin position="6"/>
        <end position="25"/>
    </location>
</feature>
<feature type="transmembrane region" description="Helical" evidence="8">
    <location>
        <begin position="278"/>
        <end position="297"/>
    </location>
</feature>
<dbReference type="STRING" id="1246626.BleG1_2413"/>
<dbReference type="EMBL" id="CP003923">
    <property type="protein sequence ID" value="AIC94991.1"/>
    <property type="molecule type" value="Genomic_DNA"/>
</dbReference>
<sequence length="298" mass="33016">MTLFFQVVLPVFCIFGAGFLLQRAFMLDIRSVSSVAIYILTPCLVFRTFYTSPLNMDYFYMVIFSITLMVTLIILAKVYAKTRSLSIEDESGMILSTAFMNVGNYGTPIILFAYGETAFELAISFMVLQSIIMNSFGVYYAARGKATIAVALKAILKMPATYATVLALSLNVFSVPFPAQLFASIDLVAEAAIPVVMLILGMQLAMIEWKQFEWEKIGVGVFLRMIISPVIAYGITLVLPIDDMLRNVFIVAAAMPSAATIVMYAVRFDARPKLVSTITLITTLFSLFSITFILWILG</sequence>
<feature type="transmembrane region" description="Helical" evidence="8">
    <location>
        <begin position="58"/>
        <end position="80"/>
    </location>
</feature>
<evidence type="ECO:0000256" key="5">
    <source>
        <dbReference type="ARBA" id="ARBA00022692"/>
    </source>
</evidence>
<evidence type="ECO:0000256" key="1">
    <source>
        <dbReference type="ARBA" id="ARBA00004651"/>
    </source>
</evidence>
<evidence type="ECO:0000313" key="10">
    <source>
        <dbReference type="Proteomes" id="UP000027142"/>
    </source>
</evidence>
<accession>A0A060LUR5</accession>
<evidence type="ECO:0000256" key="7">
    <source>
        <dbReference type="ARBA" id="ARBA00023136"/>
    </source>
</evidence>
<evidence type="ECO:0000256" key="4">
    <source>
        <dbReference type="ARBA" id="ARBA00022475"/>
    </source>
</evidence>
<evidence type="ECO:0000256" key="6">
    <source>
        <dbReference type="ARBA" id="ARBA00022989"/>
    </source>
</evidence>
<gene>
    <name evidence="9" type="ORF">BleG1_2413</name>
</gene>
<dbReference type="OrthoDB" id="148377at2"/>
<dbReference type="AlphaFoldDB" id="A0A060LUR5"/>
<feature type="transmembrane region" description="Helical" evidence="8">
    <location>
        <begin position="179"/>
        <end position="200"/>
    </location>
</feature>
<protein>
    <submittedName>
        <fullName evidence="9">Transporter</fullName>
    </submittedName>
</protein>
<comment type="similarity">
    <text evidence="2">Belongs to the auxin efflux carrier (TC 2.A.69) family.</text>
</comment>
<reference evidence="9 10" key="1">
    <citation type="journal article" date="2014" name="Gene">
        <title>A comparative genomic analysis of the alkalitolerant soil bacterium Bacillus lehensis G1.</title>
        <authorList>
            <person name="Noor Y.M."/>
            <person name="Samsulrizal N.H."/>
            <person name="Jema'on N.A."/>
            <person name="Low K.O."/>
            <person name="Ramli A.N."/>
            <person name="Alias N.I."/>
            <person name="Damis S.I."/>
            <person name="Fuzi S.F."/>
            <person name="Isa M.N."/>
            <person name="Murad A.M."/>
            <person name="Raih M.F."/>
            <person name="Bakar F.D."/>
            <person name="Najimudin N."/>
            <person name="Mahadi N.M."/>
            <person name="Illias R.M."/>
        </authorList>
    </citation>
    <scope>NUCLEOTIDE SEQUENCE [LARGE SCALE GENOMIC DNA]</scope>
    <source>
        <strain evidence="9 10">G1</strain>
    </source>
</reference>
<feature type="transmembrane region" description="Helical" evidence="8">
    <location>
        <begin position="121"/>
        <end position="142"/>
    </location>
</feature>
<feature type="transmembrane region" description="Helical" evidence="8">
    <location>
        <begin position="154"/>
        <end position="173"/>
    </location>
</feature>
<feature type="transmembrane region" description="Helical" evidence="8">
    <location>
        <begin position="247"/>
        <end position="266"/>
    </location>
</feature>
<dbReference type="eggNOG" id="COG0679">
    <property type="taxonomic scope" value="Bacteria"/>
</dbReference>
<feature type="transmembrane region" description="Helical" evidence="8">
    <location>
        <begin position="221"/>
        <end position="241"/>
    </location>
</feature>
<keyword evidence="5 8" id="KW-0812">Transmembrane</keyword>
<dbReference type="KEGG" id="ble:BleG1_2413"/>
<dbReference type="GO" id="GO:0055085">
    <property type="term" value="P:transmembrane transport"/>
    <property type="evidence" value="ECO:0007669"/>
    <property type="project" value="InterPro"/>
</dbReference>
<dbReference type="GO" id="GO:0005886">
    <property type="term" value="C:plasma membrane"/>
    <property type="evidence" value="ECO:0007669"/>
    <property type="project" value="UniProtKB-SubCell"/>
</dbReference>
<dbReference type="Gene3D" id="1.20.1530.20">
    <property type="match status" value="1"/>
</dbReference>
<dbReference type="Proteomes" id="UP000027142">
    <property type="component" value="Chromosome"/>
</dbReference>
<keyword evidence="6 8" id="KW-1133">Transmembrane helix</keyword>
<feature type="transmembrane region" description="Helical" evidence="8">
    <location>
        <begin position="32"/>
        <end position="52"/>
    </location>
</feature>
<organism evidence="9 10">
    <name type="scientific">Shouchella lehensis G1</name>
    <dbReference type="NCBI Taxonomy" id="1246626"/>
    <lineage>
        <taxon>Bacteria</taxon>
        <taxon>Bacillati</taxon>
        <taxon>Bacillota</taxon>
        <taxon>Bacilli</taxon>
        <taxon>Bacillales</taxon>
        <taxon>Bacillaceae</taxon>
        <taxon>Shouchella</taxon>
    </lineage>
</organism>
<comment type="subcellular location">
    <subcellularLocation>
        <location evidence="1">Cell membrane</location>
        <topology evidence="1">Multi-pass membrane protein</topology>
    </subcellularLocation>
</comment>